<evidence type="ECO:0008006" key="4">
    <source>
        <dbReference type="Google" id="ProtNLM"/>
    </source>
</evidence>
<dbReference type="EMBL" id="CP117880">
    <property type="protein sequence ID" value="WDF66836.1"/>
    <property type="molecule type" value="Genomic_DNA"/>
</dbReference>
<feature type="transmembrane region" description="Helical" evidence="1">
    <location>
        <begin position="206"/>
        <end position="222"/>
    </location>
</feature>
<feature type="transmembrane region" description="Helical" evidence="1">
    <location>
        <begin position="181"/>
        <end position="199"/>
    </location>
</feature>
<accession>A0ABY7WE90</accession>
<feature type="transmembrane region" description="Helical" evidence="1">
    <location>
        <begin position="7"/>
        <end position="28"/>
    </location>
</feature>
<organism evidence="2 3">
    <name type="scientific">Sphingobacterium oryzagri</name>
    <dbReference type="NCBI Taxonomy" id="3025669"/>
    <lineage>
        <taxon>Bacteria</taxon>
        <taxon>Pseudomonadati</taxon>
        <taxon>Bacteroidota</taxon>
        <taxon>Sphingobacteriia</taxon>
        <taxon>Sphingobacteriales</taxon>
        <taxon>Sphingobacteriaceae</taxon>
        <taxon>Sphingobacterium</taxon>
    </lineage>
</organism>
<keyword evidence="1" id="KW-0812">Transmembrane</keyword>
<evidence type="ECO:0000313" key="3">
    <source>
        <dbReference type="Proteomes" id="UP001221558"/>
    </source>
</evidence>
<gene>
    <name evidence="2" type="ORF">PQ465_11020</name>
</gene>
<dbReference type="Proteomes" id="UP001221558">
    <property type="component" value="Chromosome"/>
</dbReference>
<feature type="transmembrane region" description="Helical" evidence="1">
    <location>
        <begin position="86"/>
        <end position="105"/>
    </location>
</feature>
<dbReference type="InterPro" id="IPR038330">
    <property type="entry name" value="TspO/MBR-related_sf"/>
</dbReference>
<proteinExistence type="predicted"/>
<evidence type="ECO:0000256" key="1">
    <source>
        <dbReference type="SAM" id="Phobius"/>
    </source>
</evidence>
<dbReference type="PANTHER" id="PTHR33802:SF1">
    <property type="entry name" value="XK-RELATED PROTEIN"/>
    <property type="match status" value="1"/>
</dbReference>
<dbReference type="Gene3D" id="1.20.1260.100">
    <property type="entry name" value="TspO/MBR protein"/>
    <property type="match status" value="1"/>
</dbReference>
<dbReference type="RefSeq" id="WP_274265576.1">
    <property type="nucleotide sequence ID" value="NZ_CP117880.1"/>
</dbReference>
<feature type="transmembrane region" description="Helical" evidence="1">
    <location>
        <begin position="228"/>
        <end position="249"/>
    </location>
</feature>
<reference evidence="2 3" key="1">
    <citation type="submission" date="2023-02" db="EMBL/GenBank/DDBJ databases">
        <title>Genome sequence of Sphingobacterium sp. KACC 22765.</title>
        <authorList>
            <person name="Kim S."/>
            <person name="Heo J."/>
            <person name="Kwon S.-W."/>
        </authorList>
    </citation>
    <scope>NUCLEOTIDE SEQUENCE [LARGE SCALE GENOMIC DNA]</scope>
    <source>
        <strain evidence="2 3">KACC 22765</strain>
    </source>
</reference>
<keyword evidence="1" id="KW-1133">Transmembrane helix</keyword>
<feature type="transmembrane region" description="Helical" evidence="1">
    <location>
        <begin position="111"/>
        <end position="130"/>
    </location>
</feature>
<protein>
    <recommendedName>
        <fullName evidence="4">Tryptophan-rich sensory protein</fullName>
    </recommendedName>
</protein>
<dbReference type="PANTHER" id="PTHR33802">
    <property type="entry name" value="SI:CH211-161H7.5-RELATED"/>
    <property type="match status" value="1"/>
</dbReference>
<keyword evidence="3" id="KW-1185">Reference proteome</keyword>
<feature type="transmembrane region" description="Helical" evidence="1">
    <location>
        <begin position="48"/>
        <end position="74"/>
    </location>
</feature>
<keyword evidence="1" id="KW-0472">Membrane</keyword>
<sequence length="261" mass="29388">MENKKYAWINGIMLVCTVVVNYLSNTGIVQGNTMKTVSDEYFTRFTPAGYAFSIWGVIYLSLACFVVYSTVHAFKRREPLPALQRIGWWFALSCLANMCWVLAWLSHYTLLSVFIMAVLLLSLLVIVVRLQLSITKTSIKHYWLISFPFSLYAGWISLAIIANVASLLMKYDWNGFGLTDGTWAMILIFIAGFLNVLMVVKRNMRAYGVVGIWGLLAVAANQPAGEKVIVYSCYGIALWIVLAIVLTCFRPLGRKSITYTV</sequence>
<feature type="transmembrane region" description="Helical" evidence="1">
    <location>
        <begin position="142"/>
        <end position="169"/>
    </location>
</feature>
<name>A0ABY7WE90_9SPHI</name>
<evidence type="ECO:0000313" key="2">
    <source>
        <dbReference type="EMBL" id="WDF66836.1"/>
    </source>
</evidence>